<dbReference type="AlphaFoldDB" id="A0A917IF36"/>
<organism evidence="1 2">
    <name type="scientific">Microbacterium album</name>
    <dbReference type="NCBI Taxonomy" id="2053191"/>
    <lineage>
        <taxon>Bacteria</taxon>
        <taxon>Bacillati</taxon>
        <taxon>Actinomycetota</taxon>
        <taxon>Actinomycetes</taxon>
        <taxon>Micrococcales</taxon>
        <taxon>Microbacteriaceae</taxon>
        <taxon>Microbacterium</taxon>
    </lineage>
</organism>
<evidence type="ECO:0000313" key="1">
    <source>
        <dbReference type="EMBL" id="GGH39261.1"/>
    </source>
</evidence>
<comment type="caution">
    <text evidence="1">The sequence shown here is derived from an EMBL/GenBank/DDBJ whole genome shotgun (WGS) entry which is preliminary data.</text>
</comment>
<dbReference type="EMBL" id="BMJY01000003">
    <property type="protein sequence ID" value="GGH39261.1"/>
    <property type="molecule type" value="Genomic_DNA"/>
</dbReference>
<accession>A0A917IF36</accession>
<keyword evidence="2" id="KW-1185">Reference proteome</keyword>
<name>A0A917IF36_9MICO</name>
<evidence type="ECO:0000313" key="2">
    <source>
        <dbReference type="Proteomes" id="UP000657592"/>
    </source>
</evidence>
<reference evidence="1" key="2">
    <citation type="submission" date="2020-09" db="EMBL/GenBank/DDBJ databases">
        <authorList>
            <person name="Sun Q."/>
            <person name="Zhou Y."/>
        </authorList>
    </citation>
    <scope>NUCLEOTIDE SEQUENCE</scope>
    <source>
        <strain evidence="1">CGMCC 1.15794</strain>
    </source>
</reference>
<dbReference type="RefSeq" id="WP_229663088.1">
    <property type="nucleotide sequence ID" value="NZ_BMJY01000003.1"/>
</dbReference>
<proteinExistence type="predicted"/>
<sequence>MESPLQLIGAAEWAAAHDITVPVAGRLTAQMPETATELLARGARFAATDAYLGIPWRALMRHRHWLVGDGFSGQFRLAAALLRPRRVTFLDDGANAVPFADVLTGRRPYRRPGVTERGLTTRVAPLALDHVLGRAIAGHVEIFTAFDLGEGRRDALADRGIRVRRHRFDWTRASAPPSGLRGRVVLGSARPADGLMPLGDYVAWVEGVARGTSVVYLPHRRETDEQLAAVARIPGVDVRRTLLPAELVLAGAVDLDIVTLASSTVTTIPLVLAGTGSAVRPHGVAAPEGRTR</sequence>
<reference evidence="1" key="1">
    <citation type="journal article" date="2014" name="Int. J. Syst. Evol. Microbiol.">
        <title>Complete genome sequence of Corynebacterium casei LMG S-19264T (=DSM 44701T), isolated from a smear-ripened cheese.</title>
        <authorList>
            <consortium name="US DOE Joint Genome Institute (JGI-PGF)"/>
            <person name="Walter F."/>
            <person name="Albersmeier A."/>
            <person name="Kalinowski J."/>
            <person name="Ruckert C."/>
        </authorList>
    </citation>
    <scope>NUCLEOTIDE SEQUENCE</scope>
    <source>
        <strain evidence="1">CGMCC 1.15794</strain>
    </source>
</reference>
<protein>
    <submittedName>
        <fullName evidence="1">Uncharacterized protein</fullName>
    </submittedName>
</protein>
<gene>
    <name evidence="1" type="ORF">GCM10010921_10370</name>
</gene>
<dbReference type="Proteomes" id="UP000657592">
    <property type="component" value="Unassembled WGS sequence"/>
</dbReference>